<keyword evidence="1" id="KW-0479">Metal-binding</keyword>
<evidence type="ECO:0000256" key="3">
    <source>
        <dbReference type="ARBA" id="ARBA00022833"/>
    </source>
</evidence>
<dbReference type="InterPro" id="IPR001628">
    <property type="entry name" value="Znf_hrmn_rcpt"/>
</dbReference>
<keyword evidence="6" id="KW-0804">Transcription</keyword>
<evidence type="ECO:0000256" key="7">
    <source>
        <dbReference type="ARBA" id="ARBA00023170"/>
    </source>
</evidence>
<keyword evidence="8" id="KW-0539">Nucleus</keyword>
<keyword evidence="2" id="KW-0863">Zinc-finger</keyword>
<gene>
    <name evidence="10" type="ORF">XAT740_LOCUS22712</name>
</gene>
<dbReference type="GO" id="GO:0008270">
    <property type="term" value="F:zinc ion binding"/>
    <property type="evidence" value="ECO:0007669"/>
    <property type="project" value="UniProtKB-KW"/>
</dbReference>
<protein>
    <recommendedName>
        <fullName evidence="9">Nuclear receptor domain-containing protein</fullName>
    </recommendedName>
</protein>
<dbReference type="PROSITE" id="PS00031">
    <property type="entry name" value="NUCLEAR_REC_DBD_1"/>
    <property type="match status" value="1"/>
</dbReference>
<dbReference type="PROSITE" id="PS51030">
    <property type="entry name" value="NUCLEAR_REC_DBD_2"/>
    <property type="match status" value="1"/>
</dbReference>
<keyword evidence="11" id="KW-1185">Reference proteome</keyword>
<dbReference type="Gene3D" id="3.30.50.10">
    <property type="entry name" value="Erythroid Transcription Factor GATA-1, subunit A"/>
    <property type="match status" value="1"/>
</dbReference>
<dbReference type="GO" id="GO:0000978">
    <property type="term" value="F:RNA polymerase II cis-regulatory region sequence-specific DNA binding"/>
    <property type="evidence" value="ECO:0007669"/>
    <property type="project" value="TreeGrafter"/>
</dbReference>
<evidence type="ECO:0000256" key="4">
    <source>
        <dbReference type="ARBA" id="ARBA00023015"/>
    </source>
</evidence>
<keyword evidence="7" id="KW-0675">Receptor</keyword>
<dbReference type="PANTHER" id="PTHR24082:SF482">
    <property type="entry name" value="NUCLEAR RECEPTOR"/>
    <property type="match status" value="1"/>
</dbReference>
<evidence type="ECO:0000259" key="9">
    <source>
        <dbReference type="PROSITE" id="PS51030"/>
    </source>
</evidence>
<name>A0A814V376_ADIRI</name>
<evidence type="ECO:0000256" key="6">
    <source>
        <dbReference type="ARBA" id="ARBA00023163"/>
    </source>
</evidence>
<dbReference type="PANTHER" id="PTHR24082">
    <property type="entry name" value="NUCLEAR HORMONE RECEPTOR"/>
    <property type="match status" value="1"/>
</dbReference>
<keyword evidence="3" id="KW-0862">Zinc</keyword>
<dbReference type="PRINTS" id="PR00047">
    <property type="entry name" value="STROIDFINGER"/>
</dbReference>
<reference evidence="10" key="1">
    <citation type="submission" date="2021-02" db="EMBL/GenBank/DDBJ databases">
        <authorList>
            <person name="Nowell W R."/>
        </authorList>
    </citation>
    <scope>NUCLEOTIDE SEQUENCE</scope>
</reference>
<evidence type="ECO:0000256" key="2">
    <source>
        <dbReference type="ARBA" id="ARBA00022771"/>
    </source>
</evidence>
<dbReference type="SUPFAM" id="SSF57716">
    <property type="entry name" value="Glucocorticoid receptor-like (DNA-binding domain)"/>
    <property type="match status" value="1"/>
</dbReference>
<sequence>MMQKGLPITSVSLDVALRQKRPILRECKICGACAKYSYYGAIVCHSCKVFFRRNITEDLIKRRCDYENQCEININNRRLCSPCRLAKCFAVGMSKDMIRDCQPSNHGKNQKRFLNVLNSTTPIRYQQIPALNPLSFNQSILSREQWILLSNLIHNFDEHSGYSYIQRFVHEQNLLPVKFRYRYSAVSEFFLSIMNNIQNVFEKNRDYLSLPHNDRLTLTRTTVKFTTSIGGMFLVGQMHLYDNSSFYRSAECVFRPESVATTKRIIDQFDFDCTFMKLALATIAFTTTNYTIYSESAPELINAKAILPTQDMYTEIVWRYLLYRYNYKEAIVRLMNVVQCMLLVSNAIVEAHDSKQFIELVDNVVEQTQQKFRI</sequence>
<evidence type="ECO:0000256" key="1">
    <source>
        <dbReference type="ARBA" id="ARBA00022723"/>
    </source>
</evidence>
<dbReference type="GO" id="GO:0004879">
    <property type="term" value="F:nuclear receptor activity"/>
    <property type="evidence" value="ECO:0007669"/>
    <property type="project" value="TreeGrafter"/>
</dbReference>
<proteinExistence type="predicted"/>
<keyword evidence="5" id="KW-0238">DNA-binding</keyword>
<accession>A0A814V376</accession>
<evidence type="ECO:0000313" key="10">
    <source>
        <dbReference type="EMBL" id="CAF1183509.1"/>
    </source>
</evidence>
<dbReference type="AlphaFoldDB" id="A0A814V376"/>
<dbReference type="EMBL" id="CAJNOR010001684">
    <property type="protein sequence ID" value="CAF1183509.1"/>
    <property type="molecule type" value="Genomic_DNA"/>
</dbReference>
<dbReference type="Proteomes" id="UP000663828">
    <property type="component" value="Unassembled WGS sequence"/>
</dbReference>
<comment type="caution">
    <text evidence="10">The sequence shown here is derived from an EMBL/GenBank/DDBJ whole genome shotgun (WGS) entry which is preliminary data.</text>
</comment>
<organism evidence="10 11">
    <name type="scientific">Adineta ricciae</name>
    <name type="common">Rotifer</name>
    <dbReference type="NCBI Taxonomy" id="249248"/>
    <lineage>
        <taxon>Eukaryota</taxon>
        <taxon>Metazoa</taxon>
        <taxon>Spiralia</taxon>
        <taxon>Gnathifera</taxon>
        <taxon>Rotifera</taxon>
        <taxon>Eurotatoria</taxon>
        <taxon>Bdelloidea</taxon>
        <taxon>Adinetida</taxon>
        <taxon>Adinetidae</taxon>
        <taxon>Adineta</taxon>
    </lineage>
</organism>
<feature type="domain" description="Nuclear receptor" evidence="9">
    <location>
        <begin position="24"/>
        <end position="100"/>
    </location>
</feature>
<dbReference type="SMART" id="SM00399">
    <property type="entry name" value="ZnF_C4"/>
    <property type="match status" value="1"/>
</dbReference>
<evidence type="ECO:0000256" key="8">
    <source>
        <dbReference type="ARBA" id="ARBA00023242"/>
    </source>
</evidence>
<keyword evidence="4" id="KW-0805">Transcription regulation</keyword>
<dbReference type="Pfam" id="PF00105">
    <property type="entry name" value="zf-C4"/>
    <property type="match status" value="1"/>
</dbReference>
<dbReference type="GO" id="GO:0045944">
    <property type="term" value="P:positive regulation of transcription by RNA polymerase II"/>
    <property type="evidence" value="ECO:0007669"/>
    <property type="project" value="TreeGrafter"/>
</dbReference>
<dbReference type="GO" id="GO:0030154">
    <property type="term" value="P:cell differentiation"/>
    <property type="evidence" value="ECO:0007669"/>
    <property type="project" value="TreeGrafter"/>
</dbReference>
<dbReference type="InterPro" id="IPR050234">
    <property type="entry name" value="Nuclear_hormone_rcpt_NR1"/>
</dbReference>
<dbReference type="InterPro" id="IPR013088">
    <property type="entry name" value="Znf_NHR/GATA"/>
</dbReference>
<dbReference type="GO" id="GO:0000122">
    <property type="term" value="P:negative regulation of transcription by RNA polymerase II"/>
    <property type="evidence" value="ECO:0007669"/>
    <property type="project" value="TreeGrafter"/>
</dbReference>
<evidence type="ECO:0000313" key="11">
    <source>
        <dbReference type="Proteomes" id="UP000663828"/>
    </source>
</evidence>
<evidence type="ECO:0000256" key="5">
    <source>
        <dbReference type="ARBA" id="ARBA00023125"/>
    </source>
</evidence>